<name>A0AB35FG92_9HYPH</name>
<dbReference type="RefSeq" id="WP_168260235.1">
    <property type="nucleotide sequence ID" value="NZ_JAAXQQ010000004.1"/>
</dbReference>
<evidence type="ECO:0000259" key="2">
    <source>
        <dbReference type="PROSITE" id="PS51781"/>
    </source>
</evidence>
<feature type="region of interest" description="Disordered" evidence="1">
    <location>
        <begin position="105"/>
        <end position="124"/>
    </location>
</feature>
<dbReference type="AlphaFoldDB" id="A0AB35FG92"/>
<sequence length="287" mass="30534">MMGIDTMPRRRRGSSKAPKLGGPILGFLLIVGVLATIFGEKPTQSVSAPPVLQSPDSGGAAAPRDRKHLDLALGGGPAPGEAPPSGNPGTNRIAQEADVSIAKAEVPATTESPNNKVQGSVFPNNNTEVSRFIKGRGVALRDGPGKQFGILDRYDAAREVILLGSKGEWAQIRDKLTQREGWVSTSLLSDRKPKQQAEPEDGNRDDPPRKPTMSAPQISDATIVQRIIAQSLSMYPGSCACPYNTDRGGRRCGKRSAYNRGGGYAPICFAGDISQEMIAAFRKQDGQ</sequence>
<comment type="caution">
    <text evidence="3">The sequence shown here is derived from an EMBL/GenBank/DDBJ whole genome shotgun (WGS) entry which is preliminary data.</text>
</comment>
<dbReference type="InterPro" id="IPR003646">
    <property type="entry name" value="SH3-like_bac-type"/>
</dbReference>
<evidence type="ECO:0000313" key="4">
    <source>
        <dbReference type="Proteomes" id="UP000758022"/>
    </source>
</evidence>
<feature type="compositionally biased region" description="Polar residues" evidence="1">
    <location>
        <begin position="109"/>
        <end position="124"/>
    </location>
</feature>
<feature type="region of interest" description="Disordered" evidence="1">
    <location>
        <begin position="43"/>
        <end position="92"/>
    </location>
</feature>
<feature type="compositionally biased region" description="Basic and acidic residues" evidence="1">
    <location>
        <begin position="189"/>
        <end position="209"/>
    </location>
</feature>
<dbReference type="Gene3D" id="2.30.30.40">
    <property type="entry name" value="SH3 Domains"/>
    <property type="match status" value="1"/>
</dbReference>
<dbReference type="Proteomes" id="UP000758022">
    <property type="component" value="Unassembled WGS sequence"/>
</dbReference>
<organism evidence="3 4">
    <name type="scientific">Rhizobium laguerreae</name>
    <dbReference type="NCBI Taxonomy" id="1076926"/>
    <lineage>
        <taxon>Bacteria</taxon>
        <taxon>Pseudomonadati</taxon>
        <taxon>Pseudomonadota</taxon>
        <taxon>Alphaproteobacteria</taxon>
        <taxon>Hyphomicrobiales</taxon>
        <taxon>Rhizobiaceae</taxon>
        <taxon>Rhizobium/Agrobacterium group</taxon>
        <taxon>Rhizobium</taxon>
    </lineage>
</organism>
<dbReference type="EMBL" id="JAAXQQ010000004">
    <property type="protein sequence ID" value="MBY3064795.1"/>
    <property type="molecule type" value="Genomic_DNA"/>
</dbReference>
<evidence type="ECO:0000256" key="1">
    <source>
        <dbReference type="SAM" id="MobiDB-lite"/>
    </source>
</evidence>
<feature type="domain" description="SH3b" evidence="2">
    <location>
        <begin position="128"/>
        <end position="192"/>
    </location>
</feature>
<protein>
    <submittedName>
        <fullName evidence="3">SH3 domain-containing protein</fullName>
    </submittedName>
</protein>
<proteinExistence type="predicted"/>
<feature type="region of interest" description="Disordered" evidence="1">
    <location>
        <begin position="184"/>
        <end position="219"/>
    </location>
</feature>
<dbReference type="PROSITE" id="PS51781">
    <property type="entry name" value="SH3B"/>
    <property type="match status" value="1"/>
</dbReference>
<accession>A0AB35FG92</accession>
<reference evidence="3" key="1">
    <citation type="submission" date="2020-04" db="EMBL/GenBank/DDBJ databases">
        <title>Global-level population genomics supports evidence of horizontal gene transfer on evolution of Rhizobia in Lentils.</title>
        <authorList>
            <person name="Gai Y."/>
            <person name="Cook D."/>
            <person name="Riely B."/>
        </authorList>
    </citation>
    <scope>NUCLEOTIDE SEQUENCE</scope>
    <source>
        <strain evidence="3">TLR9</strain>
    </source>
</reference>
<gene>
    <name evidence="3" type="ORF">HFO74_15385</name>
</gene>
<evidence type="ECO:0000313" key="3">
    <source>
        <dbReference type="EMBL" id="MBY3064795.1"/>
    </source>
</evidence>